<keyword evidence="3" id="KW-1185">Reference proteome</keyword>
<organism evidence="2 3">
    <name type="scientific">Mytilus galloprovincialis</name>
    <name type="common">Mediterranean mussel</name>
    <dbReference type="NCBI Taxonomy" id="29158"/>
    <lineage>
        <taxon>Eukaryota</taxon>
        <taxon>Metazoa</taxon>
        <taxon>Spiralia</taxon>
        <taxon>Lophotrochozoa</taxon>
        <taxon>Mollusca</taxon>
        <taxon>Bivalvia</taxon>
        <taxon>Autobranchia</taxon>
        <taxon>Pteriomorphia</taxon>
        <taxon>Mytilida</taxon>
        <taxon>Mytiloidea</taxon>
        <taxon>Mytilidae</taxon>
        <taxon>Mytilinae</taxon>
        <taxon>Mytilus</taxon>
    </lineage>
</organism>
<sequence length="333" mass="38031">MGKKNASSRTFFREKTRKKKITKTSILNSKNQVRSNPPQEKKDGSKSVSGSAIRKRKQRVKELIIKENCKNRKRNEREQNKLECEKRQNCLEKKREHQSRKRASSFITTTNPENIPPFSNKMRKHRAIKKLRQSLPDSPGTRISTLAAYLRNEKSPTIKTLQSSNIISSPEENNENQLGLAVLEDMKIAISETKLKRTNQARLSMNVLSASVSGNCVKQLRSKLSLAKKLGVPARRISSGFTLRNKYSKALSSSHVYTKRKVRTDALSDANKNLIHDFWCSSENSHPTGNKNDVKRVRIGPKKYSGHHVQILEKTQSEVYIDFKNQYPSVKVS</sequence>
<gene>
    <name evidence="2" type="ORF">MGAL_10B090684</name>
</gene>
<name>A0A8B6FUV9_MYTGA</name>
<dbReference type="OrthoDB" id="5983328at2759"/>
<evidence type="ECO:0000313" key="3">
    <source>
        <dbReference type="Proteomes" id="UP000596742"/>
    </source>
</evidence>
<dbReference type="EMBL" id="UYJE01007518">
    <property type="protein sequence ID" value="VDI55639.1"/>
    <property type="molecule type" value="Genomic_DNA"/>
</dbReference>
<accession>A0A8B6FUV9</accession>
<proteinExistence type="predicted"/>
<evidence type="ECO:0000256" key="1">
    <source>
        <dbReference type="SAM" id="MobiDB-lite"/>
    </source>
</evidence>
<feature type="compositionally biased region" description="Polar residues" evidence="1">
    <location>
        <begin position="27"/>
        <end position="38"/>
    </location>
</feature>
<protein>
    <submittedName>
        <fullName evidence="2">Uncharacterized protein</fullName>
    </submittedName>
</protein>
<dbReference type="Proteomes" id="UP000596742">
    <property type="component" value="Unassembled WGS sequence"/>
</dbReference>
<feature type="region of interest" description="Disordered" evidence="1">
    <location>
        <begin position="1"/>
        <end position="59"/>
    </location>
</feature>
<dbReference type="AlphaFoldDB" id="A0A8B6FUV9"/>
<comment type="caution">
    <text evidence="2">The sequence shown here is derived from an EMBL/GenBank/DDBJ whole genome shotgun (WGS) entry which is preliminary data.</text>
</comment>
<reference evidence="2" key="1">
    <citation type="submission" date="2018-11" db="EMBL/GenBank/DDBJ databases">
        <authorList>
            <person name="Alioto T."/>
            <person name="Alioto T."/>
        </authorList>
    </citation>
    <scope>NUCLEOTIDE SEQUENCE</scope>
</reference>
<evidence type="ECO:0000313" key="2">
    <source>
        <dbReference type="EMBL" id="VDI55639.1"/>
    </source>
</evidence>
<feature type="region of interest" description="Disordered" evidence="1">
    <location>
        <begin position="91"/>
        <end position="119"/>
    </location>
</feature>